<dbReference type="AlphaFoldDB" id="A0A517NW13"/>
<evidence type="ECO:0000256" key="1">
    <source>
        <dbReference type="SAM" id="Phobius"/>
    </source>
</evidence>
<feature type="transmembrane region" description="Helical" evidence="1">
    <location>
        <begin position="20"/>
        <end position="38"/>
    </location>
</feature>
<protein>
    <submittedName>
        <fullName evidence="2">Uncharacterized protein</fullName>
    </submittedName>
</protein>
<name>A0A517NW13_9BACT</name>
<proteinExistence type="predicted"/>
<gene>
    <name evidence="2" type="ORF">K239x_33120</name>
</gene>
<evidence type="ECO:0000313" key="3">
    <source>
        <dbReference type="Proteomes" id="UP000319817"/>
    </source>
</evidence>
<keyword evidence="1" id="KW-0812">Transmembrane</keyword>
<dbReference type="RefSeq" id="WP_145419173.1">
    <property type="nucleotide sequence ID" value="NZ_CP036526.1"/>
</dbReference>
<dbReference type="OrthoDB" id="290183at2"/>
<evidence type="ECO:0000313" key="2">
    <source>
        <dbReference type="EMBL" id="QDT11317.1"/>
    </source>
</evidence>
<keyword evidence="1" id="KW-1133">Transmembrane helix</keyword>
<reference evidence="2 3" key="1">
    <citation type="submission" date="2019-02" db="EMBL/GenBank/DDBJ databases">
        <title>Deep-cultivation of Planctomycetes and their phenomic and genomic characterization uncovers novel biology.</title>
        <authorList>
            <person name="Wiegand S."/>
            <person name="Jogler M."/>
            <person name="Boedeker C."/>
            <person name="Pinto D."/>
            <person name="Vollmers J."/>
            <person name="Rivas-Marin E."/>
            <person name="Kohn T."/>
            <person name="Peeters S.H."/>
            <person name="Heuer A."/>
            <person name="Rast P."/>
            <person name="Oberbeckmann S."/>
            <person name="Bunk B."/>
            <person name="Jeske O."/>
            <person name="Meyerdierks A."/>
            <person name="Storesund J.E."/>
            <person name="Kallscheuer N."/>
            <person name="Luecker S."/>
            <person name="Lage O.M."/>
            <person name="Pohl T."/>
            <person name="Merkel B.J."/>
            <person name="Hornburger P."/>
            <person name="Mueller R.-W."/>
            <person name="Bruemmer F."/>
            <person name="Labrenz M."/>
            <person name="Spormann A.M."/>
            <person name="Op den Camp H."/>
            <person name="Overmann J."/>
            <person name="Amann R."/>
            <person name="Jetten M.S.M."/>
            <person name="Mascher T."/>
            <person name="Medema M.H."/>
            <person name="Devos D.P."/>
            <person name="Kaster A.-K."/>
            <person name="Ovreas L."/>
            <person name="Rohde M."/>
            <person name="Galperin M.Y."/>
            <person name="Jogler C."/>
        </authorList>
    </citation>
    <scope>NUCLEOTIDE SEQUENCE [LARGE SCALE GENOMIC DNA]</scope>
    <source>
        <strain evidence="2 3">K23_9</strain>
    </source>
</reference>
<sequence length="120" mass="13448">MERNQPPKSFALKRSSAGKMIVGATVIAAIMVAGAFWFSRSKVELSKDDYAITLALYRVCNQRSEQGLIELEAVWRESEPPEKDTASGRVIRSIIADARSQQWQDAARACRQILVDQVKH</sequence>
<keyword evidence="3" id="KW-1185">Reference proteome</keyword>
<accession>A0A517NW13</accession>
<dbReference type="EMBL" id="CP036526">
    <property type="protein sequence ID" value="QDT11317.1"/>
    <property type="molecule type" value="Genomic_DNA"/>
</dbReference>
<keyword evidence="1" id="KW-0472">Membrane</keyword>
<dbReference type="Proteomes" id="UP000319817">
    <property type="component" value="Chromosome"/>
</dbReference>
<organism evidence="2 3">
    <name type="scientific">Stieleria marina</name>
    <dbReference type="NCBI Taxonomy" id="1930275"/>
    <lineage>
        <taxon>Bacteria</taxon>
        <taxon>Pseudomonadati</taxon>
        <taxon>Planctomycetota</taxon>
        <taxon>Planctomycetia</taxon>
        <taxon>Pirellulales</taxon>
        <taxon>Pirellulaceae</taxon>
        <taxon>Stieleria</taxon>
    </lineage>
</organism>